<dbReference type="InterPro" id="IPR029239">
    <property type="entry name" value="CFAP418"/>
</dbReference>
<dbReference type="PANTHER" id="PTHR33958">
    <property type="entry name" value="PROTEIN C8ORF37"/>
    <property type="match status" value="1"/>
</dbReference>
<feature type="compositionally biased region" description="Acidic residues" evidence="6">
    <location>
        <begin position="29"/>
        <end position="41"/>
    </location>
</feature>
<comment type="caution">
    <text evidence="7">The sequence shown here is derived from an EMBL/GenBank/DDBJ whole genome shotgun (WGS) entry which is preliminary data.</text>
</comment>
<dbReference type="Proteomes" id="UP001189429">
    <property type="component" value="Unassembled WGS sequence"/>
</dbReference>
<feature type="region of interest" description="Disordered" evidence="6">
    <location>
        <begin position="1"/>
        <end position="49"/>
    </location>
</feature>
<evidence type="ECO:0000256" key="3">
    <source>
        <dbReference type="ARBA" id="ARBA00022490"/>
    </source>
</evidence>
<evidence type="ECO:0000256" key="4">
    <source>
        <dbReference type="ARBA" id="ARBA00024819"/>
    </source>
</evidence>
<evidence type="ECO:0000256" key="6">
    <source>
        <dbReference type="SAM" id="MobiDB-lite"/>
    </source>
</evidence>
<accession>A0ABN9W7T0</accession>
<proteinExistence type="predicted"/>
<reference evidence="7" key="1">
    <citation type="submission" date="2023-10" db="EMBL/GenBank/DDBJ databases">
        <authorList>
            <person name="Chen Y."/>
            <person name="Shah S."/>
            <person name="Dougan E. K."/>
            <person name="Thang M."/>
            <person name="Chan C."/>
        </authorList>
    </citation>
    <scope>NUCLEOTIDE SEQUENCE [LARGE SCALE GENOMIC DNA]</scope>
</reference>
<dbReference type="PANTHER" id="PTHR33958:SF1">
    <property type="entry name" value="CILIA- AND FLAGELLA-ASSOCIATED PROTEIN 418"/>
    <property type="match status" value="1"/>
</dbReference>
<name>A0ABN9W7T0_9DINO</name>
<comment type="subcellular location">
    <subcellularLocation>
        <location evidence="2">Cytoplasm</location>
    </subcellularLocation>
    <subcellularLocation>
        <location evidence="1">Photoreceptor inner segment</location>
    </subcellularLocation>
</comment>
<gene>
    <name evidence="7" type="ORF">PCOR1329_LOCUS64230</name>
</gene>
<comment type="function">
    <text evidence="4">May be involved in photoreceptor outer segment disk morphogenesis.</text>
</comment>
<evidence type="ECO:0000313" key="7">
    <source>
        <dbReference type="EMBL" id="CAK0881326.1"/>
    </source>
</evidence>
<sequence>MPAHRAAGSQPPAAAHPPPAAAAAAAEPAAEEDSDWDDEDAGGAASAAPDASAFVPAPVAAAGPAQSLGNDMDDLLAELTTNDPAAVPHSMVQGFHCTGCDFQVMRCEDFVWAEDVEYMFLRNNYPTFDKLRRRLVRKQGCLAYCCQCSWKSAHRGAPLADVADGLRWRVLSF</sequence>
<keyword evidence="8" id="KW-1185">Reference proteome</keyword>
<evidence type="ECO:0000256" key="1">
    <source>
        <dbReference type="ARBA" id="ARBA00004437"/>
    </source>
</evidence>
<evidence type="ECO:0000313" key="8">
    <source>
        <dbReference type="Proteomes" id="UP001189429"/>
    </source>
</evidence>
<keyword evidence="3" id="KW-0963">Cytoplasm</keyword>
<organism evidence="7 8">
    <name type="scientific">Prorocentrum cordatum</name>
    <dbReference type="NCBI Taxonomy" id="2364126"/>
    <lineage>
        <taxon>Eukaryota</taxon>
        <taxon>Sar</taxon>
        <taxon>Alveolata</taxon>
        <taxon>Dinophyceae</taxon>
        <taxon>Prorocentrales</taxon>
        <taxon>Prorocentraceae</taxon>
        <taxon>Prorocentrum</taxon>
    </lineage>
</organism>
<evidence type="ECO:0000256" key="5">
    <source>
        <dbReference type="ARBA" id="ARBA00026215"/>
    </source>
</evidence>
<protein>
    <recommendedName>
        <fullName evidence="5">Cilia- and flagella-associated protein 418</fullName>
    </recommendedName>
</protein>
<evidence type="ECO:0000256" key="2">
    <source>
        <dbReference type="ARBA" id="ARBA00004496"/>
    </source>
</evidence>
<dbReference type="Pfam" id="PF14996">
    <property type="entry name" value="RMP"/>
    <property type="match status" value="1"/>
</dbReference>
<feature type="compositionally biased region" description="Low complexity" evidence="6">
    <location>
        <begin position="1"/>
        <end position="13"/>
    </location>
</feature>
<dbReference type="EMBL" id="CAUYUJ010018178">
    <property type="protein sequence ID" value="CAK0881326.1"/>
    <property type="molecule type" value="Genomic_DNA"/>
</dbReference>